<dbReference type="Pfam" id="PF01041">
    <property type="entry name" value="DegT_DnrJ_EryC1"/>
    <property type="match status" value="1"/>
</dbReference>
<dbReference type="GO" id="GO:0000271">
    <property type="term" value="P:polysaccharide biosynthetic process"/>
    <property type="evidence" value="ECO:0007669"/>
    <property type="project" value="TreeGrafter"/>
</dbReference>
<accession>A0A2M7W3C5</accession>
<sequence>MKKSKYILQIDRSIKEGQLSLVKGGYMEEFENEAAKMFGNKYGVSTCNGTSALYLSLFCLSLNSNKKEVIIPNYGFHVSVSVICSMGLKPVFCDVDVDTYTIDFDKCQELINRNTLSGYGFTALGKYSKFR</sequence>
<dbReference type="PANTHER" id="PTHR30244">
    <property type="entry name" value="TRANSAMINASE"/>
    <property type="match status" value="1"/>
</dbReference>
<dbReference type="Proteomes" id="UP000230137">
    <property type="component" value="Unassembled WGS sequence"/>
</dbReference>
<dbReference type="Gene3D" id="3.40.640.10">
    <property type="entry name" value="Type I PLP-dependent aspartate aminotransferase-like (Major domain)"/>
    <property type="match status" value="1"/>
</dbReference>
<dbReference type="EMBL" id="PFQF01000044">
    <property type="protein sequence ID" value="PJA19997.1"/>
    <property type="molecule type" value="Genomic_DNA"/>
</dbReference>
<dbReference type="PANTHER" id="PTHR30244:SF34">
    <property type="entry name" value="DTDP-4-AMINO-4,6-DIDEOXYGALACTOSE TRANSAMINASE"/>
    <property type="match status" value="1"/>
</dbReference>
<evidence type="ECO:0000313" key="2">
    <source>
        <dbReference type="Proteomes" id="UP000230137"/>
    </source>
</evidence>
<dbReference type="GO" id="GO:0008483">
    <property type="term" value="F:transaminase activity"/>
    <property type="evidence" value="ECO:0007669"/>
    <property type="project" value="TreeGrafter"/>
</dbReference>
<proteinExistence type="predicted"/>
<protein>
    <recommendedName>
        <fullName evidence="3">Aminotransferase DegT</fullName>
    </recommendedName>
</protein>
<evidence type="ECO:0000313" key="1">
    <source>
        <dbReference type="EMBL" id="PJA19997.1"/>
    </source>
</evidence>
<evidence type="ECO:0008006" key="3">
    <source>
        <dbReference type="Google" id="ProtNLM"/>
    </source>
</evidence>
<dbReference type="AlphaFoldDB" id="A0A2M7W3C5"/>
<dbReference type="GO" id="GO:0030170">
    <property type="term" value="F:pyridoxal phosphate binding"/>
    <property type="evidence" value="ECO:0007669"/>
    <property type="project" value="TreeGrafter"/>
</dbReference>
<dbReference type="InterPro" id="IPR000653">
    <property type="entry name" value="DegT/StrS_aminotransferase"/>
</dbReference>
<comment type="caution">
    <text evidence="1">The sequence shown here is derived from an EMBL/GenBank/DDBJ whole genome shotgun (WGS) entry which is preliminary data.</text>
</comment>
<reference evidence="2" key="1">
    <citation type="submission" date="2017-09" db="EMBL/GenBank/DDBJ databases">
        <title>Depth-based differentiation of microbial function through sediment-hosted aquifers and enrichment of novel symbionts in the deep terrestrial subsurface.</title>
        <authorList>
            <person name="Probst A.J."/>
            <person name="Ladd B."/>
            <person name="Jarett J.K."/>
            <person name="Geller-Mcgrath D.E."/>
            <person name="Sieber C.M.K."/>
            <person name="Emerson J.B."/>
            <person name="Anantharaman K."/>
            <person name="Thomas B.C."/>
            <person name="Malmstrom R."/>
            <person name="Stieglmeier M."/>
            <person name="Klingl A."/>
            <person name="Woyke T."/>
            <person name="Ryan C.M."/>
            <person name="Banfield J.F."/>
        </authorList>
    </citation>
    <scope>NUCLEOTIDE SEQUENCE [LARGE SCALE GENOMIC DNA]</scope>
</reference>
<name>A0A2M7W3C5_9BACT</name>
<gene>
    <name evidence="1" type="ORF">COX60_03135</name>
</gene>
<dbReference type="InterPro" id="IPR015424">
    <property type="entry name" value="PyrdxlP-dep_Trfase"/>
</dbReference>
<dbReference type="InterPro" id="IPR015421">
    <property type="entry name" value="PyrdxlP-dep_Trfase_major"/>
</dbReference>
<dbReference type="SUPFAM" id="SSF53383">
    <property type="entry name" value="PLP-dependent transferases"/>
    <property type="match status" value="1"/>
</dbReference>
<organism evidence="1 2">
    <name type="scientific">Candidatus Berkelbacteria bacterium CG_4_10_14_0_2_um_filter_35_9_33_12</name>
    <dbReference type="NCBI Taxonomy" id="1974499"/>
    <lineage>
        <taxon>Bacteria</taxon>
        <taxon>Candidatus Berkelbacteria</taxon>
    </lineage>
</organism>